<dbReference type="EMBL" id="JAUSWM010000001">
    <property type="protein sequence ID" value="MDQ0481237.1"/>
    <property type="molecule type" value="Genomic_DNA"/>
</dbReference>
<dbReference type="RefSeq" id="WP_370874588.1">
    <property type="nucleotide sequence ID" value="NZ_JAQRMZ010000005.1"/>
</dbReference>
<gene>
    <name evidence="2" type="ORF">QO000_000190</name>
</gene>
<keyword evidence="1" id="KW-0472">Membrane</keyword>
<comment type="caution">
    <text evidence="2">The sequence shown here is derived from an EMBL/GenBank/DDBJ whole genome shotgun (WGS) entry which is preliminary data.</text>
</comment>
<dbReference type="GeneID" id="301329218"/>
<dbReference type="InterPro" id="IPR054381">
    <property type="entry name" value="CydS"/>
</dbReference>
<accession>A0ABU0JVV7</accession>
<evidence type="ECO:0000313" key="3">
    <source>
        <dbReference type="Proteomes" id="UP001226720"/>
    </source>
</evidence>
<name>A0ABU0JVV7_9BACL</name>
<keyword evidence="3" id="KW-1185">Reference proteome</keyword>
<keyword evidence="1" id="KW-0812">Transmembrane</keyword>
<dbReference type="Proteomes" id="UP001226720">
    <property type="component" value="Unassembled WGS sequence"/>
</dbReference>
<reference evidence="2" key="1">
    <citation type="submission" date="2023-07" db="EMBL/GenBank/DDBJ databases">
        <title>Genomic Encyclopedia of Type Strains, Phase IV (KMG-IV): sequencing the most valuable type-strain genomes for metagenomic binning, comparative biology and taxonomic classification.</title>
        <authorList>
            <person name="Goeker M."/>
        </authorList>
    </citation>
    <scope>NUCLEOTIDE SEQUENCE [LARGE SCALE GENOMIC DNA]</scope>
    <source>
        <strain evidence="2">JSM 076093</strain>
    </source>
</reference>
<keyword evidence="1" id="KW-1133">Transmembrane helix</keyword>
<dbReference type="Pfam" id="PF22282">
    <property type="entry name" value="CydS"/>
    <property type="match status" value="1"/>
</dbReference>
<organism evidence="2 3">
    <name type="scientific">Guptibacillus hwajinpoensis</name>
    <dbReference type="NCBI Taxonomy" id="208199"/>
    <lineage>
        <taxon>Bacteria</taxon>
        <taxon>Bacillati</taxon>
        <taxon>Bacillota</taxon>
        <taxon>Bacilli</taxon>
        <taxon>Bacillales</taxon>
        <taxon>Guptibacillaceae</taxon>
        <taxon>Guptibacillus</taxon>
    </lineage>
</organism>
<sequence length="31" mass="3530">MEHFLIMWAPWIVIVLSVAALFGWAAKGDTR</sequence>
<evidence type="ECO:0000256" key="1">
    <source>
        <dbReference type="SAM" id="Phobius"/>
    </source>
</evidence>
<evidence type="ECO:0000313" key="2">
    <source>
        <dbReference type="EMBL" id="MDQ0481237.1"/>
    </source>
</evidence>
<feature type="transmembrane region" description="Helical" evidence="1">
    <location>
        <begin position="6"/>
        <end position="26"/>
    </location>
</feature>
<proteinExistence type="predicted"/>
<protein>
    <submittedName>
        <fullName evidence="2">FtsH-binding integral membrane protein</fullName>
    </submittedName>
</protein>